<dbReference type="EMBL" id="GG662767">
    <property type="protein sequence ID" value="EAR91855.2"/>
    <property type="molecule type" value="Genomic_DNA"/>
</dbReference>
<dbReference type="KEGG" id="tet:TTHERM_00095510"/>
<accession>Q234Z8</accession>
<dbReference type="AlphaFoldDB" id="Q234Z8"/>
<organism evidence="1 2">
    <name type="scientific">Tetrahymena thermophila (strain SB210)</name>
    <dbReference type="NCBI Taxonomy" id="312017"/>
    <lineage>
        <taxon>Eukaryota</taxon>
        <taxon>Sar</taxon>
        <taxon>Alveolata</taxon>
        <taxon>Ciliophora</taxon>
        <taxon>Intramacronucleata</taxon>
        <taxon>Oligohymenophorea</taxon>
        <taxon>Hymenostomatida</taxon>
        <taxon>Tetrahymenina</taxon>
        <taxon>Tetrahymenidae</taxon>
        <taxon>Tetrahymena</taxon>
    </lineage>
</organism>
<dbReference type="HOGENOM" id="CLU_425492_0_0_1"/>
<proteinExistence type="predicted"/>
<dbReference type="GeneID" id="7831907"/>
<evidence type="ECO:0000313" key="1">
    <source>
        <dbReference type="EMBL" id="EAR91855.2"/>
    </source>
</evidence>
<keyword evidence="2" id="KW-1185">Reference proteome</keyword>
<sequence length="426" mass="50324">MQSSFQEQCENQSQKLSTEICQSSPKNLSNSVTGYGQHTNKEVFQNRKVISVFKHRQIYNQQLNKRDEIKYNEDLSVRALRTHEADNSENIALKTIYSEVPQIKLITENSSNILQNSRYQKEYTPSRLGSRQNKIQQDQDIQIPTKNKKQAQQQLKLDMSLIQFDQQFIVLSNNQSVKEKLSKESQQKGNINSNFEQNNKNSHQFLRQESGKNIINKKQNIRHQHSFSINFMEANSKSQIENNQKSTKNVLNSSHDDNHIGKIQKEKIAKKYLKDIVEQNEQVKLQCDMLDDEIQIQNIINKYSYKKVFNQQRMRQQSFENQKPLNSNIQNRFLNTRQNENPGPGEYNLPGMSDKYNLYKKTKNERYHFNHDQQYSLTPLKEKEKQLLVTNYFSPKLLNSIDNTIQIPYNYYESHKINHNQTISYN</sequence>
<name>Q234Z8_TETTS</name>
<evidence type="ECO:0000313" key="2">
    <source>
        <dbReference type="Proteomes" id="UP000009168"/>
    </source>
</evidence>
<dbReference type="RefSeq" id="XP_001012100.2">
    <property type="nucleotide sequence ID" value="XM_001012100.2"/>
</dbReference>
<reference evidence="2" key="1">
    <citation type="journal article" date="2006" name="PLoS Biol.">
        <title>Macronuclear genome sequence of the ciliate Tetrahymena thermophila, a model eukaryote.</title>
        <authorList>
            <person name="Eisen J.A."/>
            <person name="Coyne R.S."/>
            <person name="Wu M."/>
            <person name="Wu D."/>
            <person name="Thiagarajan M."/>
            <person name="Wortman J.R."/>
            <person name="Badger J.H."/>
            <person name="Ren Q."/>
            <person name="Amedeo P."/>
            <person name="Jones K.M."/>
            <person name="Tallon L.J."/>
            <person name="Delcher A.L."/>
            <person name="Salzberg S.L."/>
            <person name="Silva J.C."/>
            <person name="Haas B.J."/>
            <person name="Majoros W.H."/>
            <person name="Farzad M."/>
            <person name="Carlton J.M."/>
            <person name="Smith R.K. Jr."/>
            <person name="Garg J."/>
            <person name="Pearlman R.E."/>
            <person name="Karrer K.M."/>
            <person name="Sun L."/>
            <person name="Manning G."/>
            <person name="Elde N.C."/>
            <person name="Turkewitz A.P."/>
            <person name="Asai D.J."/>
            <person name="Wilkes D.E."/>
            <person name="Wang Y."/>
            <person name="Cai H."/>
            <person name="Collins K."/>
            <person name="Stewart B.A."/>
            <person name="Lee S.R."/>
            <person name="Wilamowska K."/>
            <person name="Weinberg Z."/>
            <person name="Ruzzo W.L."/>
            <person name="Wloga D."/>
            <person name="Gaertig J."/>
            <person name="Frankel J."/>
            <person name="Tsao C.-C."/>
            <person name="Gorovsky M.A."/>
            <person name="Keeling P.J."/>
            <person name="Waller R.F."/>
            <person name="Patron N.J."/>
            <person name="Cherry J.M."/>
            <person name="Stover N.A."/>
            <person name="Krieger C.J."/>
            <person name="del Toro C."/>
            <person name="Ryder H.F."/>
            <person name="Williamson S.C."/>
            <person name="Barbeau R.A."/>
            <person name="Hamilton E.P."/>
            <person name="Orias E."/>
        </authorList>
    </citation>
    <scope>NUCLEOTIDE SEQUENCE [LARGE SCALE GENOMIC DNA]</scope>
    <source>
        <strain evidence="2">SB210</strain>
    </source>
</reference>
<gene>
    <name evidence="1" type="ORF">TTHERM_00095510</name>
</gene>
<dbReference type="Proteomes" id="UP000009168">
    <property type="component" value="Unassembled WGS sequence"/>
</dbReference>
<protein>
    <submittedName>
        <fullName evidence="1">Uncharacterized protein</fullName>
    </submittedName>
</protein>
<dbReference type="InParanoid" id="Q234Z8"/>